<evidence type="ECO:0000256" key="1">
    <source>
        <dbReference type="ARBA" id="ARBA00008891"/>
    </source>
</evidence>
<dbReference type="GO" id="GO:0042545">
    <property type="term" value="P:cell wall modification"/>
    <property type="evidence" value="ECO:0007669"/>
    <property type="project" value="UniProtKB-UniRule"/>
</dbReference>
<proteinExistence type="inferred from homology"/>
<comment type="similarity">
    <text evidence="1">Belongs to the pectinesterase family.</text>
</comment>
<evidence type="ECO:0000313" key="7">
    <source>
        <dbReference type="EMBL" id="SEL45877.1"/>
    </source>
</evidence>
<feature type="active site" evidence="4">
    <location>
        <position position="205"/>
    </location>
</feature>
<dbReference type="Pfam" id="PF01095">
    <property type="entry name" value="Pectinesterase"/>
    <property type="match status" value="1"/>
</dbReference>
<dbReference type="GO" id="GO:0030599">
    <property type="term" value="F:pectinesterase activity"/>
    <property type="evidence" value="ECO:0007669"/>
    <property type="project" value="UniProtKB-UniRule"/>
</dbReference>
<dbReference type="InterPro" id="IPR000070">
    <property type="entry name" value="Pectinesterase_cat"/>
</dbReference>
<dbReference type="Gene3D" id="2.160.20.10">
    <property type="entry name" value="Single-stranded right-handed beta-helix, Pectin lyase-like"/>
    <property type="match status" value="1"/>
</dbReference>
<keyword evidence="2 5" id="KW-0378">Hydrolase</keyword>
<dbReference type="SUPFAM" id="SSF51126">
    <property type="entry name" value="Pectin lyase-like"/>
    <property type="match status" value="1"/>
</dbReference>
<keyword evidence="8" id="KW-1185">Reference proteome</keyword>
<dbReference type="EC" id="3.1.1.11" evidence="5"/>
<dbReference type="STRING" id="407022.SAMN05661044_02549"/>
<evidence type="ECO:0000256" key="3">
    <source>
        <dbReference type="ARBA" id="ARBA00023085"/>
    </source>
</evidence>
<dbReference type="PANTHER" id="PTHR31321:SF57">
    <property type="entry name" value="PECTINESTERASE 53-RELATED"/>
    <property type="match status" value="1"/>
</dbReference>
<evidence type="ECO:0000256" key="5">
    <source>
        <dbReference type="RuleBase" id="RU000589"/>
    </source>
</evidence>
<dbReference type="InterPro" id="IPR012334">
    <property type="entry name" value="Pectin_lyas_fold"/>
</dbReference>
<dbReference type="InterPro" id="IPR011050">
    <property type="entry name" value="Pectin_lyase_fold/virulence"/>
</dbReference>
<gene>
    <name evidence="7" type="ORF">SAMN05661044_02549</name>
</gene>
<reference evidence="8" key="1">
    <citation type="submission" date="2016-10" db="EMBL/GenBank/DDBJ databases">
        <authorList>
            <person name="Varghese N."/>
            <person name="Submissions S."/>
        </authorList>
    </citation>
    <scope>NUCLEOTIDE SEQUENCE [LARGE SCALE GENOMIC DNA]</scope>
    <source>
        <strain evidence="8">DSM 18733</strain>
    </source>
</reference>
<evidence type="ECO:0000256" key="4">
    <source>
        <dbReference type="PROSITE-ProRule" id="PRU10040"/>
    </source>
</evidence>
<dbReference type="GO" id="GO:0009279">
    <property type="term" value="C:cell outer membrane"/>
    <property type="evidence" value="ECO:0007669"/>
    <property type="project" value="TreeGrafter"/>
</dbReference>
<dbReference type="RefSeq" id="WP_238383749.1">
    <property type="nucleotide sequence ID" value="NZ_FOAF01000002.1"/>
</dbReference>
<dbReference type="Proteomes" id="UP000199421">
    <property type="component" value="Unassembled WGS sequence"/>
</dbReference>
<organism evidence="7 8">
    <name type="scientific">Olivibacter domesticus</name>
    <name type="common">Pseudosphingobacterium domesticum</name>
    <dbReference type="NCBI Taxonomy" id="407022"/>
    <lineage>
        <taxon>Bacteria</taxon>
        <taxon>Pseudomonadati</taxon>
        <taxon>Bacteroidota</taxon>
        <taxon>Sphingobacteriia</taxon>
        <taxon>Sphingobacteriales</taxon>
        <taxon>Sphingobacteriaceae</taxon>
        <taxon>Olivibacter</taxon>
    </lineage>
</organism>
<comment type="pathway">
    <text evidence="5">Glycan metabolism; pectin degradation; 2-dehydro-3-deoxy-D-gluconate from pectin: step 1/5.</text>
</comment>
<evidence type="ECO:0000313" key="8">
    <source>
        <dbReference type="Proteomes" id="UP000199421"/>
    </source>
</evidence>
<dbReference type="GO" id="GO:0045490">
    <property type="term" value="P:pectin catabolic process"/>
    <property type="evidence" value="ECO:0007669"/>
    <property type="project" value="UniProtKB-UniRule"/>
</dbReference>
<name>A0A1H7QF06_OLID1</name>
<keyword evidence="3 5" id="KW-0063">Aspartyl esterase</keyword>
<dbReference type="PROSITE" id="PS00503">
    <property type="entry name" value="PECTINESTERASE_2"/>
    <property type="match status" value="1"/>
</dbReference>
<protein>
    <recommendedName>
        <fullName evidence="5">Pectinesterase</fullName>
        <ecNumber evidence="5">3.1.1.11</ecNumber>
    </recommendedName>
</protein>
<sequence length="347" mass="39266">MLLTDMPFNHYFKLKKILYIGLLSLLMLVNKFALGQTTVYPHKFIVSQDGKGDFKTIQEAINTVRDLSQQQVSIHIKKGIYHEKIVVPTWKTNISLIGEGADETIITNADYSGKPYIDTVDAYGKSNFTTYNSYTVLIQGNDFTAEGITIQNTAGRVGQAVALHVEADRVIIKDCKLLGNQDTLYTATENSRQYYQHCYIVGTTDFIFGQATAVFQDCTIKSLSNSYITAASTTPRQAYGFVFINCKLIAHVDAKKVYLGRPWRPHAKTVFIKCMMDKHIVPQGWDNWRNPTNEQTAYYAEYESTGPGSDSSQRANWSKQLSQEQLKLYTLDEIFNNNGSWNPTINH</sequence>
<accession>A0A1H7QF06</accession>
<feature type="domain" description="Pectinesterase catalytic" evidence="6">
    <location>
        <begin position="44"/>
        <end position="334"/>
    </location>
</feature>
<dbReference type="EMBL" id="FOAF01000002">
    <property type="protein sequence ID" value="SEL45877.1"/>
    <property type="molecule type" value="Genomic_DNA"/>
</dbReference>
<dbReference type="PANTHER" id="PTHR31321">
    <property type="entry name" value="ACYL-COA THIOESTER HYDROLASE YBHC-RELATED"/>
    <property type="match status" value="1"/>
</dbReference>
<dbReference type="AlphaFoldDB" id="A0A1H7QF06"/>
<evidence type="ECO:0000259" key="6">
    <source>
        <dbReference type="Pfam" id="PF01095"/>
    </source>
</evidence>
<comment type="catalytic activity">
    <reaction evidence="5">
        <text>[(1-&gt;4)-alpha-D-galacturonosyl methyl ester](n) + n H2O = [(1-&gt;4)-alpha-D-galacturonosyl](n) + n methanol + n H(+)</text>
        <dbReference type="Rhea" id="RHEA:22380"/>
        <dbReference type="Rhea" id="RHEA-COMP:14570"/>
        <dbReference type="Rhea" id="RHEA-COMP:14573"/>
        <dbReference type="ChEBI" id="CHEBI:15377"/>
        <dbReference type="ChEBI" id="CHEBI:15378"/>
        <dbReference type="ChEBI" id="CHEBI:17790"/>
        <dbReference type="ChEBI" id="CHEBI:140522"/>
        <dbReference type="ChEBI" id="CHEBI:140523"/>
        <dbReference type="EC" id="3.1.1.11"/>
    </reaction>
</comment>
<evidence type="ECO:0000256" key="2">
    <source>
        <dbReference type="ARBA" id="ARBA00022801"/>
    </source>
</evidence>
<dbReference type="UniPathway" id="UPA00545">
    <property type="reaction ID" value="UER00823"/>
</dbReference>
<dbReference type="InterPro" id="IPR033131">
    <property type="entry name" value="Pectinesterase_Asp_AS"/>
</dbReference>